<feature type="compositionally biased region" description="Pro residues" evidence="2">
    <location>
        <begin position="982"/>
        <end position="1041"/>
    </location>
</feature>
<protein>
    <recommendedName>
        <fullName evidence="3">C2H2-type domain-containing protein</fullName>
    </recommendedName>
</protein>
<dbReference type="PROSITE" id="PS50157">
    <property type="entry name" value="ZINC_FINGER_C2H2_2"/>
    <property type="match status" value="1"/>
</dbReference>
<dbReference type="STRING" id="914234.M2QI07"/>
<proteinExistence type="predicted"/>
<dbReference type="InterPro" id="IPR022698">
    <property type="entry name" value="OrsD"/>
</dbReference>
<dbReference type="InterPro" id="IPR013087">
    <property type="entry name" value="Znf_C2H2_type"/>
</dbReference>
<evidence type="ECO:0000259" key="3">
    <source>
        <dbReference type="PROSITE" id="PS50157"/>
    </source>
</evidence>
<accession>M2QI07</accession>
<keyword evidence="1" id="KW-0479">Metal-binding</keyword>
<dbReference type="GO" id="GO:0008270">
    <property type="term" value="F:zinc ion binding"/>
    <property type="evidence" value="ECO:0007669"/>
    <property type="project" value="UniProtKB-KW"/>
</dbReference>
<evidence type="ECO:0000313" key="5">
    <source>
        <dbReference type="Proteomes" id="UP000016930"/>
    </source>
</evidence>
<evidence type="ECO:0000256" key="1">
    <source>
        <dbReference type="PROSITE-ProRule" id="PRU00042"/>
    </source>
</evidence>
<dbReference type="OrthoDB" id="2747940at2759"/>
<evidence type="ECO:0000313" key="4">
    <source>
        <dbReference type="EMBL" id="EMD31725.1"/>
    </source>
</evidence>
<feature type="domain" description="C2H2-type" evidence="3">
    <location>
        <begin position="197"/>
        <end position="225"/>
    </location>
</feature>
<dbReference type="SMART" id="SM00355">
    <property type="entry name" value="ZnF_C2H2"/>
    <property type="match status" value="2"/>
</dbReference>
<feature type="compositionally biased region" description="Polar residues" evidence="2">
    <location>
        <begin position="1132"/>
        <end position="1146"/>
    </location>
</feature>
<feature type="region of interest" description="Disordered" evidence="2">
    <location>
        <begin position="982"/>
        <end position="1158"/>
    </location>
</feature>
<evidence type="ECO:0000256" key="2">
    <source>
        <dbReference type="SAM" id="MobiDB-lite"/>
    </source>
</evidence>
<dbReference type="AlphaFoldDB" id="M2QI07"/>
<keyword evidence="1" id="KW-0863">Zinc-finger</keyword>
<gene>
    <name evidence="4" type="ORF">CERSUDRAFT_100189</name>
</gene>
<dbReference type="HOGENOM" id="CLU_275564_0_0_1"/>
<reference evidence="4 5" key="1">
    <citation type="journal article" date="2012" name="Proc. Natl. Acad. Sci. U.S.A.">
        <title>Comparative genomics of Ceriporiopsis subvermispora and Phanerochaete chrysosporium provide insight into selective ligninolysis.</title>
        <authorList>
            <person name="Fernandez-Fueyo E."/>
            <person name="Ruiz-Duenas F.J."/>
            <person name="Ferreira P."/>
            <person name="Floudas D."/>
            <person name="Hibbett D.S."/>
            <person name="Canessa P."/>
            <person name="Larrondo L.F."/>
            <person name="James T.Y."/>
            <person name="Seelenfreund D."/>
            <person name="Lobos S."/>
            <person name="Polanco R."/>
            <person name="Tello M."/>
            <person name="Honda Y."/>
            <person name="Watanabe T."/>
            <person name="Watanabe T."/>
            <person name="Ryu J.S."/>
            <person name="Kubicek C.P."/>
            <person name="Schmoll M."/>
            <person name="Gaskell J."/>
            <person name="Hammel K.E."/>
            <person name="St John F.J."/>
            <person name="Vanden Wymelenberg A."/>
            <person name="Sabat G."/>
            <person name="Splinter BonDurant S."/>
            <person name="Syed K."/>
            <person name="Yadav J.S."/>
            <person name="Doddapaneni H."/>
            <person name="Subramanian V."/>
            <person name="Lavin J.L."/>
            <person name="Oguiza J.A."/>
            <person name="Perez G."/>
            <person name="Pisabarro A.G."/>
            <person name="Ramirez L."/>
            <person name="Santoyo F."/>
            <person name="Master E."/>
            <person name="Coutinho P.M."/>
            <person name="Henrissat B."/>
            <person name="Lombard V."/>
            <person name="Magnuson J.K."/>
            <person name="Kuees U."/>
            <person name="Hori C."/>
            <person name="Igarashi K."/>
            <person name="Samejima M."/>
            <person name="Held B.W."/>
            <person name="Barry K.W."/>
            <person name="LaButti K.M."/>
            <person name="Lapidus A."/>
            <person name="Lindquist E.A."/>
            <person name="Lucas S.M."/>
            <person name="Riley R."/>
            <person name="Salamov A.A."/>
            <person name="Hoffmeister D."/>
            <person name="Schwenk D."/>
            <person name="Hadar Y."/>
            <person name="Yarden O."/>
            <person name="de Vries R.P."/>
            <person name="Wiebenga A."/>
            <person name="Stenlid J."/>
            <person name="Eastwood D."/>
            <person name="Grigoriev I.V."/>
            <person name="Berka R.M."/>
            <person name="Blanchette R.A."/>
            <person name="Kersten P."/>
            <person name="Martinez A.T."/>
            <person name="Vicuna R."/>
            <person name="Cullen D."/>
        </authorList>
    </citation>
    <scope>NUCLEOTIDE SEQUENCE [LARGE SCALE GENOMIC DNA]</scope>
    <source>
        <strain evidence="4 5">B</strain>
    </source>
</reference>
<dbReference type="Proteomes" id="UP000016930">
    <property type="component" value="Unassembled WGS sequence"/>
</dbReference>
<dbReference type="EMBL" id="KB445816">
    <property type="protein sequence ID" value="EMD31725.1"/>
    <property type="molecule type" value="Genomic_DNA"/>
</dbReference>
<keyword evidence="1" id="KW-0862">Zinc</keyword>
<feature type="compositionally biased region" description="Low complexity" evidence="2">
    <location>
        <begin position="1077"/>
        <end position="1104"/>
    </location>
</feature>
<dbReference type="Pfam" id="PF12013">
    <property type="entry name" value="OrsD"/>
    <property type="match status" value="1"/>
</dbReference>
<name>M2QI07_CERS8</name>
<sequence>MENHAAPTANWLDEPDKVPEVHLSAAAKLAEQRALGEDGVNNQGATISEHIEHQALHLHQDELSDQGSMHSNPAMDCAEQQELGEDAGSALANLSGDSASAFSEESHDGLDIDPYLSRLGFAINRKHRILCCLICQMAFDPDDAADHLRKKHKPMPPAYDSAKFQNTCKDRGIQRLPEFHSSDHPLPIAGLPVRDGFKCNVCNKASGSKEYMEKHVRRDHAGFQDPLATIVVACSIQQYNTRGTATRMAFCVYPPEGGRQSDLPGQGSFADFVKSISLPPPPSYLAHTQDSRYISPWLTFTRWHTFTEAHSISILRSFVAASTDADFCFLSQMVRSYYDAALNLIKSTSSLVLQRLKTDDPAKGGISNTPFREHQQAHTHTDYQNVLVRLVAMILRSCERSSEYPFPMPENIANGAASLLSALKTASESPIFSALHHLLITMWTTHWTPTEENPVPSPTEQFLVLRSLREDGAHAEAKHMTGIFAKLKYNMRLTFLYEIKHQSKTRDGGPDDSAECAKLQDWFTEKIVSDFNTVCSYQHVATSITKSAMGLPRILWTDRQHWMSMLYQGDRVEFRDLQSVFADIERRLQDLWENKLTLNTGIRIDTSNIKEDVANTIPGYCFLDDPRNVQLQHPMQLLHRFTSSDDIRRRFLTFCDGTAVWSESELRKWLQWYAEFSGLLLLNCEMLGGGAERGTEIASMKFRSTPFRRVRNLSVMDKHLALITTYHKTGALSAIDKYIPHSIGSFTSDLILQDLAIARPFARFASGVCFPGNHDVQELYYDHLFVNYQQPWDTGTISNLMRQVTRPHVGIGLSVNSWRHISIAFRRKLCSSAVLEISEESIEALSSGHTREQENRTYGISNDMLAGPSEDIVPLYLDASVDWQLKMRVVPGGLMIPYQDALSCKFDQLQAQGLFKDLGSRAARAAETAEPLSCATVTDIADAIGRQLAVQIESAVSAATKAAASEILAKLVAALPAMQPLYPQPSQPLQPPHSQPQSPEPQSPEPQSPEPQSPEPQSPEPQSPEPQSPEPQSPEPQSPEPQPRRLHSRPSRLQLPDSPWSPELQSPKLRPRRLRSSRQPEQQPVQLQSLQLQASSSTSATALSDKPSIKTKILVPLPPNSRALLSKRTFADTMQQNSMRPSMQATKRQRTKDCEPAS</sequence>
<organism evidence="4 5">
    <name type="scientific">Ceriporiopsis subvermispora (strain B)</name>
    <name type="common">White-rot fungus</name>
    <name type="synonym">Gelatoporia subvermispora</name>
    <dbReference type="NCBI Taxonomy" id="914234"/>
    <lineage>
        <taxon>Eukaryota</taxon>
        <taxon>Fungi</taxon>
        <taxon>Dikarya</taxon>
        <taxon>Basidiomycota</taxon>
        <taxon>Agaricomycotina</taxon>
        <taxon>Agaricomycetes</taxon>
        <taxon>Polyporales</taxon>
        <taxon>Gelatoporiaceae</taxon>
        <taxon>Gelatoporia</taxon>
    </lineage>
</organism>
<keyword evidence="5" id="KW-1185">Reference proteome</keyword>